<sequence>MNLDAVRVLVVPLGGLSRTKFKRYLELLRAHSEVELDALASTPTPRSQGEAPRLLTASPRPKSVSRTSKSKRPSLKSFKSSTKASTKASAKSSAKSSTKSHRRSDSRASAAGDSSDSDSGAPDIVVAPEVSDTGPIFAYRAVSVTPRIRFEFVADAGPESPVAELHMHKRVLGVVGVGACSELLGDAAYTRLTAEAAAYPFALQTRAYAFDPPLDYRDDDDRFVVIPSNRVDFYVDRLLADFGEALVTSFEVSLAHLRDSPAPIVAPALGRDPESASKLRKLKPGRLAKIIGDCALLAGSPLDGAAYHKRAIDLTAAASDELWLAGAQEGYAAALVLASQHGLASDTDVDCDIAATYREAIDHYAAAKLRSLEVEARLKLGLFYASTGDTLAAGACMMDAHARFQDAKASAEVHDRILLFNTMAQVFLSIGYARKAAFFLRQAALEQADQGAPGTGTALLALAAPVFGLSLSQINSDALLPGWSLATQQSDPSLPAAAPNAVVVPFAASARLSWPYLQVLVIKDLIELGARLPDQTATLKYMAYLLARMHPFLDERSQREFCKRLALLASSLGSVPLISTPGLPYVNLITPLQLSSEFQVHTVKAAGSAASPFIFSSFGASSSSSSRPGARFAHGDEPPVFELGCPVHFALLVSNPLLVPLHLEHITVLVDGIEFVTEAASTVLPPETTDYCVTLTGVPLAEGTFTITGVSMHVLNMASSFGVDAHGVGKVLAGATHAVKSKKKTATAYVVAPPLPRLKLTSNGVSETSLLVHEGELSIVSLTLENVSSVAVTKLDISVPRNPSSMASMRAKASEVILWNDDDIASFLPLEPGAVATLDLRVFGVLGDIHSGVHLTYAAPHKPDLASYYRTLVFDIHVLAERGLQALSFDILPVHLALDAPLVSDEQVAPGAAAEVDDLARHAHDDGVLELSALFPASTESHDDHPSHDVLLVFAVANRTSGTFHLSVGVAHDHVSQLRTATDPRDVFAPVHCIALNQLLEEQAAARDGVPDRFVTRVVSIEPTTVERIAVPIPRFALAQALLDTPIRRLFPAWSKTQSALKTKPSKADDVRMQHLMYYKLALLKLVRLRWFSSFNTSGILPLDALVLTPSMVATLTPDPVSLSLSFDAFGHDASAPNSSGSFVLVAPHALGSITLRFRNAGADPVSLSVRIVLAQQVASRLASTADAATGVPNVVIDGMLAFDTGPMMPGTSFTHSLAAAFTADGEAYDLIVYAQHTKPTPSSSAGSAINEAVTIVVSSACDERELLPLRRPRTGSNASSVGPRS</sequence>
<dbReference type="InterPro" id="IPR058564">
    <property type="entry name" value="TPR_TRAPPC9_Trs120"/>
</dbReference>
<evidence type="ECO:0000256" key="2">
    <source>
        <dbReference type="ARBA" id="ARBA00023034"/>
    </source>
</evidence>
<feature type="domain" description="Trs120/TRAPPC9 N-terminal" evidence="4">
    <location>
        <begin position="275"/>
        <end position="343"/>
    </location>
</feature>
<dbReference type="PANTHER" id="PTHR21512">
    <property type="entry name" value="TRAFFICKING PROTEIN PARTICLE COMPLEX SUBUNIT 9"/>
    <property type="match status" value="1"/>
</dbReference>
<feature type="domain" description="Trs120/TRAPPC9 third Ig-like" evidence="7">
    <location>
        <begin position="888"/>
        <end position="1116"/>
    </location>
</feature>
<dbReference type="EMBL" id="GL349442">
    <property type="protein sequence ID" value="KNC46324.1"/>
    <property type="molecule type" value="Genomic_DNA"/>
</dbReference>
<dbReference type="Pfam" id="PF26280">
    <property type="entry name" value="Ig_TRAPPC9-Trs120_2nd"/>
    <property type="match status" value="1"/>
</dbReference>
<proteinExistence type="predicted"/>
<dbReference type="InterPro" id="IPR058567">
    <property type="entry name" value="Ig_TRAPPC9_Trs120_3rd"/>
</dbReference>
<dbReference type="InterPro" id="IPR013935">
    <property type="entry name" value="Trs120_TRAPPC9"/>
</dbReference>
<organism evidence="8 9">
    <name type="scientific">Thecamonas trahens ATCC 50062</name>
    <dbReference type="NCBI Taxonomy" id="461836"/>
    <lineage>
        <taxon>Eukaryota</taxon>
        <taxon>Apusozoa</taxon>
        <taxon>Apusomonadida</taxon>
        <taxon>Apusomonadidae</taxon>
        <taxon>Thecamonas</taxon>
    </lineage>
</organism>
<evidence type="ECO:0000259" key="6">
    <source>
        <dbReference type="Pfam" id="PF26254"/>
    </source>
</evidence>
<dbReference type="Pfam" id="PF26251">
    <property type="entry name" value="TPR_TRAPPC9-Trs120"/>
    <property type="match status" value="1"/>
</dbReference>
<dbReference type="RefSeq" id="XP_013760617.1">
    <property type="nucleotide sequence ID" value="XM_013905163.1"/>
</dbReference>
<protein>
    <submittedName>
        <fullName evidence="8">Uncharacterized protein</fullName>
    </submittedName>
</protein>
<accession>A0A0L0D1T8</accession>
<keyword evidence="9" id="KW-1185">Reference proteome</keyword>
<dbReference type="GeneID" id="25562428"/>
<dbReference type="Proteomes" id="UP000054408">
    <property type="component" value="Unassembled WGS sequence"/>
</dbReference>
<evidence type="ECO:0000256" key="3">
    <source>
        <dbReference type="SAM" id="MobiDB-lite"/>
    </source>
</evidence>
<feature type="domain" description="Trs120/TRAPPC9 first Ig-like" evidence="6">
    <location>
        <begin position="596"/>
        <end position="715"/>
    </location>
</feature>
<dbReference type="OrthoDB" id="27962at2759"/>
<dbReference type="STRING" id="461836.A0A0L0D1T8"/>
<comment type="subcellular location">
    <subcellularLocation>
        <location evidence="1">Golgi apparatus</location>
    </subcellularLocation>
</comment>
<evidence type="ECO:0000313" key="8">
    <source>
        <dbReference type="EMBL" id="KNC46324.1"/>
    </source>
</evidence>
<evidence type="ECO:0000259" key="7">
    <source>
        <dbReference type="Pfam" id="PF26282"/>
    </source>
</evidence>
<feature type="compositionally biased region" description="Low complexity" evidence="3">
    <location>
        <begin position="107"/>
        <end position="121"/>
    </location>
</feature>
<dbReference type="InterPro" id="IPR058565">
    <property type="entry name" value="Ig_TRAPPC9_Trs120_1st"/>
</dbReference>
<name>A0A0L0D1T8_THETB</name>
<keyword evidence="2" id="KW-0333">Golgi apparatus</keyword>
<dbReference type="InterPro" id="IPR058563">
    <property type="entry name" value="Trs120_TRAPPC9_N"/>
</dbReference>
<dbReference type="Pfam" id="PF08626">
    <property type="entry name" value="TRAPPC9-Trs120"/>
    <property type="match status" value="1"/>
</dbReference>
<dbReference type="eggNOG" id="KOG1953">
    <property type="taxonomic scope" value="Eukaryota"/>
</dbReference>
<gene>
    <name evidence="8" type="ORF">AMSG_02776</name>
</gene>
<evidence type="ECO:0000259" key="4">
    <source>
        <dbReference type="Pfam" id="PF08626"/>
    </source>
</evidence>
<reference evidence="8 9" key="1">
    <citation type="submission" date="2010-05" db="EMBL/GenBank/DDBJ databases">
        <title>The Genome Sequence of Thecamonas trahens ATCC 50062.</title>
        <authorList>
            <consortium name="The Broad Institute Genome Sequencing Platform"/>
            <person name="Russ C."/>
            <person name="Cuomo C."/>
            <person name="Shea T."/>
            <person name="Young S.K."/>
            <person name="Zeng Q."/>
            <person name="Koehrsen M."/>
            <person name="Haas B."/>
            <person name="Borodovsky M."/>
            <person name="Guigo R."/>
            <person name="Alvarado L."/>
            <person name="Berlin A."/>
            <person name="Bochicchio J."/>
            <person name="Borenstein D."/>
            <person name="Chapman S."/>
            <person name="Chen Z."/>
            <person name="Freedman E."/>
            <person name="Gellesch M."/>
            <person name="Goldberg J."/>
            <person name="Griggs A."/>
            <person name="Gujja S."/>
            <person name="Heilman E."/>
            <person name="Heiman D."/>
            <person name="Hepburn T."/>
            <person name="Howarth C."/>
            <person name="Jen D."/>
            <person name="Larson L."/>
            <person name="Mehta T."/>
            <person name="Park D."/>
            <person name="Pearson M."/>
            <person name="Roberts A."/>
            <person name="Saif S."/>
            <person name="Shenoy N."/>
            <person name="Sisk P."/>
            <person name="Stolte C."/>
            <person name="Sykes S."/>
            <person name="Thomson T."/>
            <person name="Walk T."/>
            <person name="White J."/>
            <person name="Yandava C."/>
            <person name="Burger G."/>
            <person name="Gray M.W."/>
            <person name="Holland P.W.H."/>
            <person name="King N."/>
            <person name="Lang F.B.F."/>
            <person name="Roger A.J."/>
            <person name="Ruiz-Trillo I."/>
            <person name="Lander E."/>
            <person name="Nusbaum C."/>
        </authorList>
    </citation>
    <scope>NUCLEOTIDE SEQUENCE [LARGE SCALE GENOMIC DNA]</scope>
    <source>
        <strain evidence="8 9">ATCC 50062</strain>
    </source>
</reference>
<dbReference type="PANTHER" id="PTHR21512:SF5">
    <property type="entry name" value="TRAFFICKING PROTEIN PARTICLE COMPLEX SUBUNIT 9"/>
    <property type="match status" value="1"/>
</dbReference>
<dbReference type="GO" id="GO:0005802">
    <property type="term" value="C:trans-Golgi network"/>
    <property type="evidence" value="ECO:0007669"/>
    <property type="project" value="TreeGrafter"/>
</dbReference>
<evidence type="ECO:0000256" key="1">
    <source>
        <dbReference type="ARBA" id="ARBA00004555"/>
    </source>
</evidence>
<evidence type="ECO:0000313" key="9">
    <source>
        <dbReference type="Proteomes" id="UP000054408"/>
    </source>
</evidence>
<dbReference type="Pfam" id="PF26282">
    <property type="entry name" value="Ig_TRAPPC9-Trs120_3rd"/>
    <property type="match status" value="1"/>
</dbReference>
<feature type="domain" description="Trs120/TRAPPC9 TPR region" evidence="5">
    <location>
        <begin position="410"/>
        <end position="563"/>
    </location>
</feature>
<feature type="compositionally biased region" description="Low complexity" evidence="3">
    <location>
        <begin position="76"/>
        <end position="97"/>
    </location>
</feature>
<feature type="region of interest" description="Disordered" evidence="3">
    <location>
        <begin position="39"/>
        <end position="127"/>
    </location>
</feature>
<dbReference type="Pfam" id="PF26254">
    <property type="entry name" value="Ig_TRAPPC9-Trs120_1st"/>
    <property type="match status" value="1"/>
</dbReference>
<evidence type="ECO:0000259" key="5">
    <source>
        <dbReference type="Pfam" id="PF26251"/>
    </source>
</evidence>